<reference evidence="2" key="2">
    <citation type="journal article" date="2022" name="Nat. Biotechnol.">
        <title>Carbon-negative production of acetone and isopropanol by gas fermentation at industrial pilot scale.</title>
        <authorList>
            <person name="Liew F.E."/>
            <person name="Nogle R."/>
            <person name="Abdalla T."/>
            <person name="Rasor B.J."/>
            <person name="Canter C."/>
            <person name="Jensen R.O."/>
            <person name="Wang L."/>
            <person name="Strutz J."/>
            <person name="Chirania P."/>
            <person name="De Tissera S."/>
            <person name="Mueller A.P."/>
            <person name="Ruan Z."/>
            <person name="Gao A."/>
            <person name="Tran L."/>
            <person name="Engle N.L."/>
            <person name="Bromley J.C."/>
            <person name="Daniell J."/>
            <person name="Conrado R."/>
            <person name="Tschaplinski T.J."/>
            <person name="Giannone R.J."/>
            <person name="Hettich R.L."/>
            <person name="Karim A.S."/>
            <person name="Simpson S.D."/>
            <person name="Brown S.D."/>
            <person name="Leang C."/>
            <person name="Jewett M.C."/>
            <person name="Kopke M."/>
        </authorList>
    </citation>
    <scope>NUCLEOTIDE SEQUENCE</scope>
    <source>
        <strain evidence="2">DJ080</strain>
    </source>
</reference>
<feature type="transmembrane region" description="Helical" evidence="1">
    <location>
        <begin position="142"/>
        <end position="167"/>
    </location>
</feature>
<feature type="transmembrane region" description="Helical" evidence="1">
    <location>
        <begin position="83"/>
        <end position="106"/>
    </location>
</feature>
<sequence>MSEFKKYANKLLKKTELNRLEKDDLENELVEHLNNIKDDYIKEGMSEKDSIDMTIKNFNQSDFIKEINNFALNKKLTGINISYLLKINILLILIYLVLMIATFSLFRTNQDSTVLYFLTICFILFVNYNYAISHFELKKDIISNISITCIIFFLIEKIGIVILSKIYCVLSNNLEFNNIFDLYVFDFKKILIYFITSIIVILISIYHNPNSTKRNFKLSTMDISILFLSLILNIIYFLYPNRLYLLNLIISKLFNINVNFFDKTLLYININNQITIINIGLLLLLLFIFYKFISSILEIDSKKK</sequence>
<reference evidence="2" key="1">
    <citation type="submission" date="2020-05" db="EMBL/GenBank/DDBJ databases">
        <authorList>
            <person name="Brown S."/>
            <person name="Huntemann M."/>
            <person name="Clum A."/>
            <person name="Spunde A."/>
            <person name="Palaniappan K."/>
            <person name="Ritter S."/>
            <person name="Mikhailova N."/>
            <person name="Chen I.-M."/>
            <person name="Stamatis D."/>
            <person name="Reddy T."/>
            <person name="O'Malley R."/>
            <person name="Daum C."/>
            <person name="Shapiro N."/>
            <person name="Ivanova N."/>
            <person name="Kyrpides N."/>
            <person name="Woyke T."/>
        </authorList>
    </citation>
    <scope>NUCLEOTIDE SEQUENCE</scope>
    <source>
        <strain evidence="2">DJ080</strain>
    </source>
</reference>
<keyword evidence="1" id="KW-1133">Transmembrane helix</keyword>
<keyword evidence="1" id="KW-0812">Transmembrane</keyword>
<organism evidence="2 3">
    <name type="scientific">Clostridium beijerinckii</name>
    <name type="common">Clostridium MP</name>
    <dbReference type="NCBI Taxonomy" id="1520"/>
    <lineage>
        <taxon>Bacteria</taxon>
        <taxon>Bacillati</taxon>
        <taxon>Bacillota</taxon>
        <taxon>Clostridia</taxon>
        <taxon>Eubacteriales</taxon>
        <taxon>Clostridiaceae</taxon>
        <taxon>Clostridium</taxon>
    </lineage>
</organism>
<dbReference type="Proteomes" id="UP001193748">
    <property type="component" value="Unassembled WGS sequence"/>
</dbReference>
<feature type="transmembrane region" description="Helical" evidence="1">
    <location>
        <begin position="112"/>
        <end position="130"/>
    </location>
</feature>
<keyword evidence="1" id="KW-0472">Membrane</keyword>
<evidence type="ECO:0000313" key="3">
    <source>
        <dbReference type="Proteomes" id="UP001193748"/>
    </source>
</evidence>
<dbReference type="EMBL" id="JABSWW010000001">
    <property type="protein sequence ID" value="NRT86843.1"/>
    <property type="molecule type" value="Genomic_DNA"/>
</dbReference>
<accession>A0AAX0AXK1</accession>
<evidence type="ECO:0000313" key="2">
    <source>
        <dbReference type="EMBL" id="NRT86843.1"/>
    </source>
</evidence>
<gene>
    <name evidence="2" type="ORF">B0H41_000522</name>
</gene>
<dbReference type="RefSeq" id="WP_077843093.1">
    <property type="nucleotide sequence ID" value="NZ_JABSWK010000001.1"/>
</dbReference>
<proteinExistence type="predicted"/>
<evidence type="ECO:0000256" key="1">
    <source>
        <dbReference type="SAM" id="Phobius"/>
    </source>
</evidence>
<feature type="transmembrane region" description="Helical" evidence="1">
    <location>
        <begin position="187"/>
        <end position="206"/>
    </location>
</feature>
<feature type="transmembrane region" description="Helical" evidence="1">
    <location>
        <begin position="274"/>
        <end position="293"/>
    </location>
</feature>
<feature type="transmembrane region" description="Helical" evidence="1">
    <location>
        <begin position="218"/>
        <end position="239"/>
    </location>
</feature>
<name>A0AAX0AXK1_CLOBE</name>
<comment type="caution">
    <text evidence="2">The sequence shown here is derived from an EMBL/GenBank/DDBJ whole genome shotgun (WGS) entry which is preliminary data.</text>
</comment>
<protein>
    <submittedName>
        <fullName evidence="2">Uncharacterized protein</fullName>
    </submittedName>
</protein>
<dbReference type="AlphaFoldDB" id="A0AAX0AXK1"/>